<dbReference type="EMBL" id="KL197710">
    <property type="protein sequence ID" value="KDQ63367.1"/>
    <property type="molecule type" value="Genomic_DNA"/>
</dbReference>
<dbReference type="InParanoid" id="A0A067QIL9"/>
<dbReference type="SUPFAM" id="SSF53474">
    <property type="entry name" value="alpha/beta-Hydrolases"/>
    <property type="match status" value="1"/>
</dbReference>
<reference evidence="3" key="1">
    <citation type="journal article" date="2014" name="Proc. Natl. Acad. Sci. U.S.A.">
        <title>Extensive sampling of basidiomycete genomes demonstrates inadequacy of the white-rot/brown-rot paradigm for wood decay fungi.</title>
        <authorList>
            <person name="Riley R."/>
            <person name="Salamov A.A."/>
            <person name="Brown D.W."/>
            <person name="Nagy L.G."/>
            <person name="Floudas D."/>
            <person name="Held B.W."/>
            <person name="Levasseur A."/>
            <person name="Lombard V."/>
            <person name="Morin E."/>
            <person name="Otillar R."/>
            <person name="Lindquist E.A."/>
            <person name="Sun H."/>
            <person name="LaButti K.M."/>
            <person name="Schmutz J."/>
            <person name="Jabbour D."/>
            <person name="Luo H."/>
            <person name="Baker S.E."/>
            <person name="Pisabarro A.G."/>
            <person name="Walton J.D."/>
            <person name="Blanchette R.A."/>
            <person name="Henrissat B."/>
            <person name="Martin F."/>
            <person name="Cullen D."/>
            <person name="Hibbett D.S."/>
            <person name="Grigoriev I.V."/>
        </authorList>
    </citation>
    <scope>NUCLEOTIDE SEQUENCE [LARGE SCALE GENOMIC DNA]</scope>
    <source>
        <strain evidence="3">MUCL 33604</strain>
    </source>
</reference>
<dbReference type="Proteomes" id="UP000027265">
    <property type="component" value="Unassembled WGS sequence"/>
</dbReference>
<feature type="region of interest" description="Disordered" evidence="1">
    <location>
        <begin position="24"/>
        <end position="294"/>
    </location>
</feature>
<evidence type="ECO:0008006" key="4">
    <source>
        <dbReference type="Google" id="ProtNLM"/>
    </source>
</evidence>
<feature type="compositionally biased region" description="Low complexity" evidence="1">
    <location>
        <begin position="76"/>
        <end position="90"/>
    </location>
</feature>
<protein>
    <recommendedName>
        <fullName evidence="4">AB hydrolase-1 domain-containing protein</fullName>
    </recommendedName>
</protein>
<accession>A0A067QIL9</accession>
<dbReference type="Gene3D" id="3.40.50.1820">
    <property type="entry name" value="alpha/beta hydrolase"/>
    <property type="match status" value="1"/>
</dbReference>
<evidence type="ECO:0000313" key="3">
    <source>
        <dbReference type="Proteomes" id="UP000027265"/>
    </source>
</evidence>
<proteinExistence type="predicted"/>
<dbReference type="STRING" id="933084.A0A067QIL9"/>
<feature type="compositionally biased region" description="Gly residues" evidence="1">
    <location>
        <begin position="752"/>
        <end position="761"/>
    </location>
</feature>
<feature type="compositionally biased region" description="Basic and acidic residues" evidence="1">
    <location>
        <begin position="842"/>
        <end position="882"/>
    </location>
</feature>
<dbReference type="AlphaFoldDB" id="A0A067QIL9"/>
<evidence type="ECO:0000313" key="2">
    <source>
        <dbReference type="EMBL" id="KDQ63367.1"/>
    </source>
</evidence>
<organism evidence="2 3">
    <name type="scientific">Jaapia argillacea MUCL 33604</name>
    <dbReference type="NCBI Taxonomy" id="933084"/>
    <lineage>
        <taxon>Eukaryota</taxon>
        <taxon>Fungi</taxon>
        <taxon>Dikarya</taxon>
        <taxon>Basidiomycota</taxon>
        <taxon>Agaricomycotina</taxon>
        <taxon>Agaricomycetes</taxon>
        <taxon>Agaricomycetidae</taxon>
        <taxon>Jaapiales</taxon>
        <taxon>Jaapiaceae</taxon>
        <taxon>Jaapia</taxon>
    </lineage>
</organism>
<feature type="region of interest" description="Disordered" evidence="1">
    <location>
        <begin position="826"/>
        <end position="882"/>
    </location>
</feature>
<name>A0A067QIL9_9AGAM</name>
<feature type="compositionally biased region" description="Low complexity" evidence="1">
    <location>
        <begin position="384"/>
        <end position="430"/>
    </location>
</feature>
<feature type="region of interest" description="Disordered" evidence="1">
    <location>
        <begin position="534"/>
        <end position="570"/>
    </location>
</feature>
<sequence>MTSFPSTLTFRTPLFDRLESLLFTTPPRKSADLPADGSEESDIGDGEEDPDPDEEEEGEEDRQGGDETMRPTRVPSSTSSIFMSSATSSAAPPPRGGGVSGKGDRIGKGNMPLPGVQSLKYPNGEPHASTINTRSKGGMEYDNSMMDPTSSRERLHQRRASKSTLPILRWLGSAPSSSTHSPNHSPPPNRKSTFSLPPSPSTTSPTSSRPSTPSTHSALNEALSTPLPLPQLPQSALPTPPPHALLPPSFRPHSLSSRPPAFLDNLTRSTLPISSVSYPSHPPSPITTSTSSPYAQGQLLPDAIYNPYDHDGHTTINLNSDFEDQSNMNMNNRLSSAPIILTNSPPGRTSIDTVRTLLERDRSRSSTITQRSPHERSRSLHTQTTTAPTPFTTPWAWFAAQTQTLTSSPPTSPTSSPTTRSSTLPSSSAPTKPPFLSPSAPLVFCHGLLGFDSLSLSPLSIQVSHWRGIAEALRSRGVEVLITRVPATSSPVERARVLREKVGEVYGGKGVGVHLIGHSMGGLDCRYLTSRLLPNPDLPPSENTSSPSPPSSESLAQTDEPHEETERVMEPLPFKVLSVTTIATPHRGSSFADYFMETIGKERLPQVLGLLDLLPNGGGDGSAFEFLTTTNMKKFNEETPDVEGVKYFSWGAVYEPGLIDTWKWSHSVILEKEGPNDGLVSVASSKWGTYLGTLEQVNHLDLVGWINTARYKWAEIMGREIKFRPATFYLGIADYLAREVEGRSEADLQTDSGGGKAGKVGEGVSLVDGEGAVGSDGNDNSRRRSETSRPELGGAAELGDGGHERTGEWEGVLDEEELAELEECLSRKDGILQGRKSPGTVRGDRQREGMAHSLVHRSDSDSQRRVAEKEGRGDHAGLSRED</sequence>
<dbReference type="OrthoDB" id="5592486at2759"/>
<dbReference type="InterPro" id="IPR029058">
    <property type="entry name" value="AB_hydrolase_fold"/>
</dbReference>
<feature type="region of interest" description="Disordered" evidence="1">
    <location>
        <begin position="356"/>
        <end position="433"/>
    </location>
</feature>
<evidence type="ECO:0000256" key="1">
    <source>
        <dbReference type="SAM" id="MobiDB-lite"/>
    </source>
</evidence>
<keyword evidence="3" id="KW-1185">Reference proteome</keyword>
<gene>
    <name evidence="2" type="ORF">JAAARDRAFT_376099</name>
</gene>
<dbReference type="HOGENOM" id="CLU_015737_2_1_1"/>
<feature type="region of interest" description="Disordered" evidence="1">
    <location>
        <begin position="744"/>
        <end position="807"/>
    </location>
</feature>
<feature type="compositionally biased region" description="Low complexity" evidence="1">
    <location>
        <begin position="540"/>
        <end position="554"/>
    </location>
</feature>
<feature type="compositionally biased region" description="Basic and acidic residues" evidence="1">
    <location>
        <begin position="779"/>
        <end position="789"/>
    </location>
</feature>
<feature type="compositionally biased region" description="Basic and acidic residues" evidence="1">
    <location>
        <begin position="61"/>
        <end position="70"/>
    </location>
</feature>
<feature type="compositionally biased region" description="Low complexity" evidence="1">
    <location>
        <begin position="192"/>
        <end position="237"/>
    </location>
</feature>
<feature type="compositionally biased region" description="Acidic residues" evidence="1">
    <location>
        <begin position="37"/>
        <end position="60"/>
    </location>
</feature>